<dbReference type="Gene3D" id="1.20.120.1530">
    <property type="match status" value="1"/>
</dbReference>
<dbReference type="Gene3D" id="1.10.287.950">
    <property type="entry name" value="Methyl-accepting chemotaxis protein"/>
    <property type="match status" value="1"/>
</dbReference>
<dbReference type="InterPro" id="IPR051310">
    <property type="entry name" value="MCP_chemotaxis"/>
</dbReference>
<dbReference type="Proteomes" id="UP001300692">
    <property type="component" value="Unassembled WGS sequence"/>
</dbReference>
<evidence type="ECO:0000256" key="1">
    <source>
        <dbReference type="ARBA" id="ARBA00022500"/>
    </source>
</evidence>
<dbReference type="Pfam" id="PF00015">
    <property type="entry name" value="MCPsignal"/>
    <property type="match status" value="1"/>
</dbReference>
<keyword evidence="9" id="KW-1185">Reference proteome</keyword>
<organism evidence="8 9">
    <name type="scientific">Reichenbachiella ulvae</name>
    <dbReference type="NCBI Taxonomy" id="2980104"/>
    <lineage>
        <taxon>Bacteria</taxon>
        <taxon>Pseudomonadati</taxon>
        <taxon>Bacteroidota</taxon>
        <taxon>Cytophagia</taxon>
        <taxon>Cytophagales</taxon>
        <taxon>Reichenbachiellaceae</taxon>
        <taxon>Reichenbachiella</taxon>
    </lineage>
</organism>
<dbReference type="SUPFAM" id="SSF50998">
    <property type="entry name" value="Quinoprotein alcohol dehydrogenase-like"/>
    <property type="match status" value="1"/>
</dbReference>
<dbReference type="InterPro" id="IPR013783">
    <property type="entry name" value="Ig-like_fold"/>
</dbReference>
<feature type="transmembrane region" description="Helical" evidence="5">
    <location>
        <begin position="798"/>
        <end position="816"/>
    </location>
</feature>
<dbReference type="CDD" id="cd06225">
    <property type="entry name" value="HAMP"/>
    <property type="match status" value="1"/>
</dbReference>
<evidence type="ECO:0000256" key="2">
    <source>
        <dbReference type="ARBA" id="ARBA00029447"/>
    </source>
</evidence>
<dbReference type="InterPro" id="IPR004089">
    <property type="entry name" value="MCPsignal_dom"/>
</dbReference>
<dbReference type="PROSITE" id="PS50111">
    <property type="entry name" value="CHEMOTAXIS_TRANSDUC_2"/>
    <property type="match status" value="1"/>
</dbReference>
<accession>A0ABT3CTX3</accession>
<dbReference type="PANTHER" id="PTHR43531:SF11">
    <property type="entry name" value="METHYL-ACCEPTING CHEMOTAXIS PROTEIN 3"/>
    <property type="match status" value="1"/>
</dbReference>
<keyword evidence="5" id="KW-0472">Membrane</keyword>
<sequence>MITIKLCEGLVYLVLIQILFLDNAEASPEHDVFQRLGTEHGLSQSSVICSLQDSHGFMWFGTRTGGLNRYDGHEFKRYVHDDSDPYSLSGNGISCLLEDRSGNIWIGTSNDGLSRFDYQKGRFDQYYENQSDSSALNSNVILDLYEDSDGRIWVVTDQSLIIYDPKLDTFSVPVFEEFRNGIRNSRVICQGRENQIFITSGREVLSIDTKSMAIVSKEEVWNEKSSPGLLASMAYDGQSHLWIGFSRVGLVRVALSGSNTGKLTVMQSMSTQIRDLSFDSEGDLWVASRDGVYVIDREEQLKTNPKYTHFENVENDKTTLSVNSTFSVYHDRNGDAWIGTYSSGVNYYYSGDMKFKSYRQIDGLDHSLTDNRVNSFAETKEGIWVGTVDGLNLFDVSTGRFQNFQHDENDPSSIVRSHMKALYTDSDETLWVGTFRELLVYDADSRKFKVHRPEIGIVNDILEVDQSTLWVGTSNGVRVIDKADSSKFKSYKAGQGGISHRFASCIMKRKDGSIWVGTANGLNKFNPSKGEFVTYYHDRKDNLTLSNSYITTMLEDAMGDFWIGTRDGLNRMNPDDTTFTRFGRLSGLPDNNITNIVMAPSGILWITSNAGLSKAKYDKENNQLQVIENFDSGDGLQNNEFFENAHLLSNSGKLYLGGVNGFNVFDPEYMPRNQVIPDVVITGLKLFNESVTVEDGSGILGQQMSATNSITLNHNQSVIAFRFNAISYYGAEHNQHAYIMQGFDDEWNYVGSSREAHYTNLPAGEYIFRVKGSNNDGLWNEEGSQIKVTILPAWWHTWWFRGVVVLLIFSVGFVFIRQKANRVKAQKLLLSNKVKEATDRMELQKKELEEQNSSLTLVVDEIGQMVNHAVNSGNFNAKLNLEGKSGKWLDLANAMNHLFESVLRPFNEINRIVDHMAQGDLTQRYEHEAKGDIYRLSQNLNAALNNLSQLLSQIRGKVTIIGESSDYMLSNSKEINTSTSEIATTVSQMSEGAQKQVLKVEDSSNLLEGISSSSETINVQAKDIKETATQGVSKCQSSLSQFNVLRNKMEEIVTYSDQTNGSIESLSKRSQEIFGILKIIKDIAAQTNLLALNAAIEAAQAGDAGRGFAVVADEIRKLAEGSKKSVADIESLVEGVRSETYATAGLVSQLTSTIQEGGEATKDSLQLFETILQSFEDTFKQSSDIVGATSNQRDDISHVVKLMGDIVVIAEQTAAGTEEAATSSSELATGMNEYTNKSQEVLQITQNLVEEVNRFKLNHTDNMTDHLLVDENVECA</sequence>
<dbReference type="SMART" id="SM00304">
    <property type="entry name" value="HAMP"/>
    <property type="match status" value="1"/>
</dbReference>
<comment type="caution">
    <text evidence="8">The sequence shown here is derived from an EMBL/GenBank/DDBJ whole genome shotgun (WGS) entry which is preliminary data.</text>
</comment>
<dbReference type="InterPro" id="IPR015943">
    <property type="entry name" value="WD40/YVTN_repeat-like_dom_sf"/>
</dbReference>
<dbReference type="InterPro" id="IPR011123">
    <property type="entry name" value="Y_Y_Y"/>
</dbReference>
<feature type="coiled-coil region" evidence="4">
    <location>
        <begin position="827"/>
        <end position="858"/>
    </location>
</feature>
<evidence type="ECO:0000256" key="4">
    <source>
        <dbReference type="SAM" id="Coils"/>
    </source>
</evidence>
<dbReference type="Pfam" id="PF18947">
    <property type="entry name" value="HAMP_2"/>
    <property type="match status" value="1"/>
</dbReference>
<dbReference type="CDD" id="cd11386">
    <property type="entry name" value="MCP_signal"/>
    <property type="match status" value="1"/>
</dbReference>
<evidence type="ECO:0000256" key="3">
    <source>
        <dbReference type="PROSITE-ProRule" id="PRU00284"/>
    </source>
</evidence>
<dbReference type="EMBL" id="JAOYOD010000001">
    <property type="protein sequence ID" value="MCV9386683.1"/>
    <property type="molecule type" value="Genomic_DNA"/>
</dbReference>
<reference evidence="8 9" key="1">
    <citation type="submission" date="2022-10" db="EMBL/GenBank/DDBJ databases">
        <title>Comparative genomics and taxonomic characterization of three novel marine species of genus Reichenbachiella exhibiting antioxidant and polysaccharide degradation activities.</title>
        <authorList>
            <person name="Muhammad N."/>
            <person name="Lee Y.-J."/>
            <person name="Ko J."/>
            <person name="Kim S.-G."/>
        </authorList>
    </citation>
    <scope>NUCLEOTIDE SEQUENCE [LARGE SCALE GENOMIC DNA]</scope>
    <source>
        <strain evidence="8 9">ABR2-5</strain>
    </source>
</reference>
<dbReference type="RefSeq" id="WP_264137499.1">
    <property type="nucleotide sequence ID" value="NZ_JAOYOD010000001.1"/>
</dbReference>
<name>A0ABT3CTX3_9BACT</name>
<evidence type="ECO:0000313" key="9">
    <source>
        <dbReference type="Proteomes" id="UP001300692"/>
    </source>
</evidence>
<gene>
    <name evidence="8" type="ORF">N7U62_08415</name>
</gene>
<evidence type="ECO:0000256" key="5">
    <source>
        <dbReference type="SAM" id="Phobius"/>
    </source>
</evidence>
<dbReference type="Pfam" id="PF07495">
    <property type="entry name" value="Y_Y_Y"/>
    <property type="match status" value="1"/>
</dbReference>
<dbReference type="SUPFAM" id="SSF101898">
    <property type="entry name" value="NHL repeat"/>
    <property type="match status" value="1"/>
</dbReference>
<dbReference type="InterPro" id="IPR011047">
    <property type="entry name" value="Quinoprotein_ADH-like_sf"/>
</dbReference>
<proteinExistence type="inferred from homology"/>
<feature type="domain" description="HAMP" evidence="7">
    <location>
        <begin position="900"/>
        <end position="952"/>
    </location>
</feature>
<evidence type="ECO:0000259" key="7">
    <source>
        <dbReference type="PROSITE" id="PS50885"/>
    </source>
</evidence>
<dbReference type="PANTHER" id="PTHR43531">
    <property type="entry name" value="PROTEIN ICFG"/>
    <property type="match status" value="1"/>
</dbReference>
<keyword evidence="1" id="KW-0145">Chemotaxis</keyword>
<dbReference type="Gene3D" id="2.130.10.10">
    <property type="entry name" value="YVTN repeat-like/Quinoprotein amine dehydrogenase"/>
    <property type="match status" value="3"/>
</dbReference>
<keyword evidence="5" id="KW-1133">Transmembrane helix</keyword>
<dbReference type="InterPro" id="IPR011110">
    <property type="entry name" value="Reg_prop"/>
</dbReference>
<keyword evidence="3" id="KW-0807">Transducer</keyword>
<evidence type="ECO:0000259" key="6">
    <source>
        <dbReference type="PROSITE" id="PS50111"/>
    </source>
</evidence>
<dbReference type="Gene3D" id="2.60.40.10">
    <property type="entry name" value="Immunoglobulins"/>
    <property type="match status" value="1"/>
</dbReference>
<feature type="domain" description="Methyl-accepting transducer" evidence="6">
    <location>
        <begin position="971"/>
        <end position="1228"/>
    </location>
</feature>
<keyword evidence="4" id="KW-0175">Coiled coil</keyword>
<evidence type="ECO:0000313" key="8">
    <source>
        <dbReference type="EMBL" id="MCV9386683.1"/>
    </source>
</evidence>
<dbReference type="SUPFAM" id="SSF58104">
    <property type="entry name" value="Methyl-accepting chemotaxis protein (MCP) signaling domain"/>
    <property type="match status" value="1"/>
</dbReference>
<comment type="similarity">
    <text evidence="2">Belongs to the methyl-accepting chemotaxis (MCP) protein family.</text>
</comment>
<dbReference type="InterPro" id="IPR003660">
    <property type="entry name" value="HAMP_dom"/>
</dbReference>
<dbReference type="PROSITE" id="PS50885">
    <property type="entry name" value="HAMP"/>
    <property type="match status" value="1"/>
</dbReference>
<dbReference type="Pfam" id="PF07494">
    <property type="entry name" value="Reg_prop"/>
    <property type="match status" value="5"/>
</dbReference>
<keyword evidence="5" id="KW-0812">Transmembrane</keyword>
<dbReference type="SMART" id="SM00283">
    <property type="entry name" value="MA"/>
    <property type="match status" value="1"/>
</dbReference>
<protein>
    <submittedName>
        <fullName evidence="8">Methyl-accepting chemotaxis protein</fullName>
    </submittedName>
</protein>